<feature type="domain" description="Protein kinase" evidence="7">
    <location>
        <begin position="45"/>
        <end position="333"/>
    </location>
</feature>
<evidence type="ECO:0000256" key="5">
    <source>
        <dbReference type="PROSITE-ProRule" id="PRU10141"/>
    </source>
</evidence>
<dbReference type="Gene3D" id="1.10.510.10">
    <property type="entry name" value="Transferase(Phosphotransferase) domain 1"/>
    <property type="match status" value="1"/>
</dbReference>
<evidence type="ECO:0000313" key="9">
    <source>
        <dbReference type="Proteomes" id="UP001205105"/>
    </source>
</evidence>
<evidence type="ECO:0000256" key="4">
    <source>
        <dbReference type="ARBA" id="ARBA00022840"/>
    </source>
</evidence>
<name>A0AAD5DGZ8_9CHLO</name>
<keyword evidence="4 5" id="KW-0067">ATP-binding</keyword>
<feature type="binding site" evidence="5">
    <location>
        <position position="74"/>
    </location>
    <ligand>
        <name>ATP</name>
        <dbReference type="ChEBI" id="CHEBI:30616"/>
    </ligand>
</feature>
<gene>
    <name evidence="8" type="ORF">COHA_010133</name>
</gene>
<comment type="caution">
    <text evidence="8">The sequence shown here is derived from an EMBL/GenBank/DDBJ whole genome shotgun (WGS) entry which is preliminary data.</text>
</comment>
<dbReference type="AlphaFoldDB" id="A0AAD5DGZ8"/>
<keyword evidence="3" id="KW-0418">Kinase</keyword>
<dbReference type="FunFam" id="1.10.510.10:FF:000571">
    <property type="entry name" value="Maternal embryonic leucine zipper kinase"/>
    <property type="match status" value="1"/>
</dbReference>
<dbReference type="InterPro" id="IPR008271">
    <property type="entry name" value="Ser/Thr_kinase_AS"/>
</dbReference>
<keyword evidence="2 5" id="KW-0547">Nucleotide-binding</keyword>
<keyword evidence="6" id="KW-0723">Serine/threonine-protein kinase</keyword>
<keyword evidence="9" id="KW-1185">Reference proteome</keyword>
<reference evidence="8" key="1">
    <citation type="submission" date="2020-11" db="EMBL/GenBank/DDBJ databases">
        <title>Chlorella ohadii genome sequencing and assembly.</title>
        <authorList>
            <person name="Murik O."/>
            <person name="Treves H."/>
            <person name="Kedem I."/>
            <person name="Shotland Y."/>
            <person name="Kaplan A."/>
        </authorList>
    </citation>
    <scope>NUCLEOTIDE SEQUENCE</scope>
    <source>
        <strain evidence="8">1</strain>
    </source>
</reference>
<dbReference type="SUPFAM" id="SSF56112">
    <property type="entry name" value="Protein kinase-like (PK-like)"/>
    <property type="match status" value="1"/>
</dbReference>
<evidence type="ECO:0000256" key="2">
    <source>
        <dbReference type="ARBA" id="ARBA00022741"/>
    </source>
</evidence>
<protein>
    <recommendedName>
        <fullName evidence="7">Protein kinase domain-containing protein</fullName>
    </recommendedName>
</protein>
<proteinExistence type="inferred from homology"/>
<dbReference type="Proteomes" id="UP001205105">
    <property type="component" value="Unassembled WGS sequence"/>
</dbReference>
<dbReference type="PROSITE" id="PS00107">
    <property type="entry name" value="PROTEIN_KINASE_ATP"/>
    <property type="match status" value="1"/>
</dbReference>
<dbReference type="GO" id="GO:0005524">
    <property type="term" value="F:ATP binding"/>
    <property type="evidence" value="ECO:0007669"/>
    <property type="project" value="UniProtKB-UniRule"/>
</dbReference>
<evidence type="ECO:0000256" key="3">
    <source>
        <dbReference type="ARBA" id="ARBA00022777"/>
    </source>
</evidence>
<evidence type="ECO:0000256" key="6">
    <source>
        <dbReference type="RuleBase" id="RU000304"/>
    </source>
</evidence>
<dbReference type="PANTHER" id="PTHR24347">
    <property type="entry name" value="SERINE/THREONINE-PROTEIN KINASE"/>
    <property type="match status" value="1"/>
</dbReference>
<evidence type="ECO:0000256" key="1">
    <source>
        <dbReference type="ARBA" id="ARBA00022679"/>
    </source>
</evidence>
<dbReference type="PROSITE" id="PS00108">
    <property type="entry name" value="PROTEIN_KINASE_ST"/>
    <property type="match status" value="1"/>
</dbReference>
<evidence type="ECO:0000313" key="8">
    <source>
        <dbReference type="EMBL" id="KAI7835989.1"/>
    </source>
</evidence>
<dbReference type="PROSITE" id="PS50011">
    <property type="entry name" value="PROTEIN_KINASE_DOM"/>
    <property type="match status" value="1"/>
</dbReference>
<accession>A0AAD5DGZ8</accession>
<keyword evidence="1" id="KW-0808">Transferase</keyword>
<dbReference type="SMART" id="SM00220">
    <property type="entry name" value="S_TKc"/>
    <property type="match status" value="1"/>
</dbReference>
<dbReference type="GO" id="GO:0004674">
    <property type="term" value="F:protein serine/threonine kinase activity"/>
    <property type="evidence" value="ECO:0007669"/>
    <property type="project" value="UniProtKB-KW"/>
</dbReference>
<dbReference type="EMBL" id="JADXDR010000211">
    <property type="protein sequence ID" value="KAI7835989.1"/>
    <property type="molecule type" value="Genomic_DNA"/>
</dbReference>
<organism evidence="8 9">
    <name type="scientific">Chlorella ohadii</name>
    <dbReference type="NCBI Taxonomy" id="2649997"/>
    <lineage>
        <taxon>Eukaryota</taxon>
        <taxon>Viridiplantae</taxon>
        <taxon>Chlorophyta</taxon>
        <taxon>core chlorophytes</taxon>
        <taxon>Trebouxiophyceae</taxon>
        <taxon>Chlorellales</taxon>
        <taxon>Chlorellaceae</taxon>
        <taxon>Chlorella clade</taxon>
        <taxon>Chlorella</taxon>
    </lineage>
</organism>
<dbReference type="CDD" id="cd05117">
    <property type="entry name" value="STKc_CAMK"/>
    <property type="match status" value="1"/>
</dbReference>
<dbReference type="Pfam" id="PF00069">
    <property type="entry name" value="Pkinase"/>
    <property type="match status" value="1"/>
</dbReference>
<sequence length="376" mass="40871">MGQCASVASLRVPDSCVSVHEAAPCDEKMGSNFKLRTDADVEEVYRLGPALGHGGFSTVRLATHRETRCKFAAKVCCFVIIPLPPRGSSTNKYNCSRSVILREVDVIQRLEHPCIVKLHEWFVHGGKLYLIMDLLAGGELLDEVEEHGPLTERQARAVFLQLLLGVQHMHSMGIVHRDLKLENLLMERQGDLASVKIVDFGFAKKCSSSSEECLTTVCGTPEFMAPEVVRGSSKVRAMLEGSPAASDSFTPYNAACDLWSCGVILYMLLSGQAPFRSSSHPRLLRRILAGHFSMEGPAWKGISPEAKDLVAKLLVVDPHQRLTAAAALAHPWMKGSGRRGGAVGSALTVPVPRGGLLQLAKRLARAVSRRATLLTS</sequence>
<dbReference type="InterPro" id="IPR000719">
    <property type="entry name" value="Prot_kinase_dom"/>
</dbReference>
<dbReference type="InterPro" id="IPR017441">
    <property type="entry name" value="Protein_kinase_ATP_BS"/>
</dbReference>
<dbReference type="InterPro" id="IPR011009">
    <property type="entry name" value="Kinase-like_dom_sf"/>
</dbReference>
<comment type="similarity">
    <text evidence="6">Belongs to the protein kinase superfamily.</text>
</comment>
<evidence type="ECO:0000259" key="7">
    <source>
        <dbReference type="PROSITE" id="PS50011"/>
    </source>
</evidence>